<evidence type="ECO:0000313" key="2">
    <source>
        <dbReference type="Proteomes" id="UP000295515"/>
    </source>
</evidence>
<proteinExistence type="predicted"/>
<comment type="caution">
    <text evidence="1">The sequence shown here is derived from an EMBL/GenBank/DDBJ whole genome shotgun (WGS) entry which is preliminary data.</text>
</comment>
<protein>
    <submittedName>
        <fullName evidence="1">Uncharacterized protein</fullName>
    </submittedName>
</protein>
<gene>
    <name evidence="1" type="ORF">EDD60_104127</name>
</gene>
<dbReference type="Proteomes" id="UP000295515">
    <property type="component" value="Unassembled WGS sequence"/>
</dbReference>
<sequence>MNQEDIIREIYTSDIILADMEAEMLAEVDDSYLNMMEEFHERKENEKVVLSENELYELEDKFNEFYFEYGFVQFKRGLEVGLSLRDIH</sequence>
<keyword evidence="2" id="KW-1185">Reference proteome</keyword>
<organism evidence="1 2">
    <name type="scientific">Longibaculum muris</name>
    <dbReference type="NCBI Taxonomy" id="1796628"/>
    <lineage>
        <taxon>Bacteria</taxon>
        <taxon>Bacillati</taxon>
        <taxon>Bacillota</taxon>
        <taxon>Erysipelotrichia</taxon>
        <taxon>Erysipelotrichales</taxon>
        <taxon>Coprobacillaceae</taxon>
        <taxon>Longibaculum</taxon>
    </lineage>
</organism>
<evidence type="ECO:0000313" key="1">
    <source>
        <dbReference type="EMBL" id="TCW01308.1"/>
    </source>
</evidence>
<dbReference type="GeneID" id="98914819"/>
<dbReference type="EMBL" id="SMCQ01000004">
    <property type="protein sequence ID" value="TCW01308.1"/>
    <property type="molecule type" value="Genomic_DNA"/>
</dbReference>
<dbReference type="RefSeq" id="WP_066445670.1">
    <property type="nucleotide sequence ID" value="NZ_JADMQS010000001.1"/>
</dbReference>
<reference evidence="1 2" key="1">
    <citation type="submission" date="2019-03" db="EMBL/GenBank/DDBJ databases">
        <title>Genomic Encyclopedia of Type Strains, Phase IV (KMG-IV): sequencing the most valuable type-strain genomes for metagenomic binning, comparative biology and taxonomic classification.</title>
        <authorList>
            <person name="Goeker M."/>
        </authorList>
    </citation>
    <scope>NUCLEOTIDE SEQUENCE [LARGE SCALE GENOMIC DNA]</scope>
    <source>
        <strain evidence="1 2">DSM 29487</strain>
    </source>
</reference>
<accession>A0A4R3Z6U0</accession>
<name>A0A4R3Z6U0_9FIRM</name>
<dbReference type="AlphaFoldDB" id="A0A4R3Z6U0"/>